<evidence type="ECO:0000313" key="2">
    <source>
        <dbReference type="Proteomes" id="UP000824072"/>
    </source>
</evidence>
<protein>
    <submittedName>
        <fullName evidence="1">DUF177 domain-containing protein</fullName>
    </submittedName>
</protein>
<gene>
    <name evidence="1" type="ORF">IAB02_03550</name>
</gene>
<dbReference type="InterPro" id="IPR003772">
    <property type="entry name" value="YceD"/>
</dbReference>
<dbReference type="Proteomes" id="UP000824072">
    <property type="component" value="Unassembled WGS sequence"/>
</dbReference>
<organism evidence="1 2">
    <name type="scientific">Candidatus Pullichristensenella excrementigallinarum</name>
    <dbReference type="NCBI Taxonomy" id="2840907"/>
    <lineage>
        <taxon>Bacteria</taxon>
        <taxon>Bacillati</taxon>
        <taxon>Bacillota</taxon>
        <taxon>Clostridia</taxon>
        <taxon>Candidatus Pullichristensenella</taxon>
    </lineage>
</organism>
<dbReference type="AlphaFoldDB" id="A0A9D1IBI4"/>
<accession>A0A9D1IBI4</accession>
<dbReference type="EMBL" id="DVMU01000079">
    <property type="protein sequence ID" value="HIU33616.1"/>
    <property type="molecule type" value="Genomic_DNA"/>
</dbReference>
<name>A0A9D1IBI4_9FIRM</name>
<evidence type="ECO:0000313" key="1">
    <source>
        <dbReference type="EMBL" id="HIU33616.1"/>
    </source>
</evidence>
<reference evidence="1" key="2">
    <citation type="journal article" date="2021" name="PeerJ">
        <title>Extensive microbial diversity within the chicken gut microbiome revealed by metagenomics and culture.</title>
        <authorList>
            <person name="Gilroy R."/>
            <person name="Ravi A."/>
            <person name="Getino M."/>
            <person name="Pursley I."/>
            <person name="Horton D.L."/>
            <person name="Alikhan N.F."/>
            <person name="Baker D."/>
            <person name="Gharbi K."/>
            <person name="Hall N."/>
            <person name="Watson M."/>
            <person name="Adriaenssens E.M."/>
            <person name="Foster-Nyarko E."/>
            <person name="Jarju S."/>
            <person name="Secka A."/>
            <person name="Antonio M."/>
            <person name="Oren A."/>
            <person name="Chaudhuri R.R."/>
            <person name="La Ragione R."/>
            <person name="Hildebrand F."/>
            <person name="Pallen M.J."/>
        </authorList>
    </citation>
    <scope>NUCLEOTIDE SEQUENCE</scope>
    <source>
        <strain evidence="1">ChiHcec3-11533</strain>
    </source>
</reference>
<reference evidence="1" key="1">
    <citation type="submission" date="2020-10" db="EMBL/GenBank/DDBJ databases">
        <authorList>
            <person name="Gilroy R."/>
        </authorList>
    </citation>
    <scope>NUCLEOTIDE SEQUENCE</scope>
    <source>
        <strain evidence="1">ChiHcec3-11533</strain>
    </source>
</reference>
<proteinExistence type="predicted"/>
<dbReference type="Pfam" id="PF02620">
    <property type="entry name" value="YceD"/>
    <property type="match status" value="1"/>
</dbReference>
<sequence length="171" mass="18589">MSALLKVSQALKNPGQIYPLSLEMELEPVEMFAEQIAFGPVRLEGSYLGAGEVVTLTGVLTSEAILHCARCLAEVRVPLRAEVDERFSRAADPNAPDQYLFEGSEIDLTDCVRENLLLQIPMRVLCSPECKGLCPVCGSNRNLVSCTCLEGGEVANPFSALKAMVEENEEV</sequence>
<comment type="caution">
    <text evidence="1">The sequence shown here is derived from an EMBL/GenBank/DDBJ whole genome shotgun (WGS) entry which is preliminary data.</text>
</comment>